<reference evidence="3" key="1">
    <citation type="submission" date="2025-08" db="UniProtKB">
        <authorList>
            <consortium name="RefSeq"/>
        </authorList>
    </citation>
    <scope>IDENTIFICATION</scope>
</reference>
<dbReference type="KEGG" id="hazt:125178712"/>
<evidence type="ECO:0000313" key="2">
    <source>
        <dbReference type="Proteomes" id="UP000694843"/>
    </source>
</evidence>
<accession>A0A979FPQ0</accession>
<feature type="region of interest" description="Disordered" evidence="1">
    <location>
        <begin position="68"/>
        <end position="114"/>
    </location>
</feature>
<feature type="compositionally biased region" description="Basic residues" evidence="1">
    <location>
        <begin position="78"/>
        <end position="93"/>
    </location>
</feature>
<feature type="region of interest" description="Disordered" evidence="1">
    <location>
        <begin position="15"/>
        <end position="41"/>
    </location>
</feature>
<dbReference type="RefSeq" id="XP_047739070.1">
    <property type="nucleotide sequence ID" value="XM_047883114.1"/>
</dbReference>
<dbReference type="GeneID" id="125178712"/>
<name>A0A979FPQ0_HYAAZ</name>
<protein>
    <submittedName>
        <fullName evidence="3">Uncharacterized protein LOC125178712</fullName>
    </submittedName>
</protein>
<feature type="compositionally biased region" description="Basic and acidic residues" evidence="1">
    <location>
        <begin position="96"/>
        <end position="106"/>
    </location>
</feature>
<sequence length="114" mass="12901">MSRYGLLYAQNEVDSIDSTSRPPVGNDSAVDSMAATETDSEENAYFPHSYHDETQSETAPGRSFAAFQRKLHSDSSRKRGMPKNCRRRRRSQKNLRTLENDLEKDSLGYSSLPP</sequence>
<evidence type="ECO:0000313" key="3">
    <source>
        <dbReference type="RefSeq" id="XP_047739070.1"/>
    </source>
</evidence>
<proteinExistence type="predicted"/>
<organism evidence="2 3">
    <name type="scientific">Hyalella azteca</name>
    <name type="common">Amphipod</name>
    <dbReference type="NCBI Taxonomy" id="294128"/>
    <lineage>
        <taxon>Eukaryota</taxon>
        <taxon>Metazoa</taxon>
        <taxon>Ecdysozoa</taxon>
        <taxon>Arthropoda</taxon>
        <taxon>Crustacea</taxon>
        <taxon>Multicrustacea</taxon>
        <taxon>Malacostraca</taxon>
        <taxon>Eumalacostraca</taxon>
        <taxon>Peracarida</taxon>
        <taxon>Amphipoda</taxon>
        <taxon>Senticaudata</taxon>
        <taxon>Talitrida</taxon>
        <taxon>Talitroidea</taxon>
        <taxon>Hyalellidae</taxon>
        <taxon>Hyalella</taxon>
    </lineage>
</organism>
<dbReference type="AlphaFoldDB" id="A0A979FPQ0"/>
<gene>
    <name evidence="3" type="primary">LOC125178712</name>
</gene>
<dbReference type="Proteomes" id="UP000694843">
    <property type="component" value="Unplaced"/>
</dbReference>
<keyword evidence="2" id="KW-1185">Reference proteome</keyword>
<evidence type="ECO:0000256" key="1">
    <source>
        <dbReference type="SAM" id="MobiDB-lite"/>
    </source>
</evidence>